<protein>
    <submittedName>
        <fullName evidence="2">Uncharacterized protein</fullName>
    </submittedName>
</protein>
<dbReference type="InParanoid" id="G8JS93"/>
<evidence type="ECO:0000313" key="2">
    <source>
        <dbReference type="EMBL" id="AET39615.1"/>
    </source>
</evidence>
<evidence type="ECO:0000256" key="1">
    <source>
        <dbReference type="SAM" id="MobiDB-lite"/>
    </source>
</evidence>
<organism evidence="2 3">
    <name type="scientific">Eremothecium cymbalariae (strain CBS 270.75 / DBVPG 7215 / KCTC 17166 / NRRL Y-17582)</name>
    <name type="common">Yeast</name>
    <dbReference type="NCBI Taxonomy" id="931890"/>
    <lineage>
        <taxon>Eukaryota</taxon>
        <taxon>Fungi</taxon>
        <taxon>Dikarya</taxon>
        <taxon>Ascomycota</taxon>
        <taxon>Saccharomycotina</taxon>
        <taxon>Saccharomycetes</taxon>
        <taxon>Saccharomycetales</taxon>
        <taxon>Saccharomycetaceae</taxon>
        <taxon>Eremothecium</taxon>
    </lineage>
</organism>
<dbReference type="AlphaFoldDB" id="G8JS93"/>
<gene>
    <name evidence="2" type="ordered locus">Ecym_4582</name>
</gene>
<dbReference type="HOGENOM" id="CLU_1224775_0_0_1"/>
<proteinExistence type="predicted"/>
<sequence length="226" mass="25171">MAWAWAWRCRPCINQLSSTACAPHHLSFSVATASSPKAASHASLDTMHERYCSNLTTLPSQIETFKRRMVDPTMLQAPGVSALICARWPAASGREQHCKNPPTPDKAKLRPHAGAPTPPSNPTADVRQLLPPAAYAVRGTTYRMHMNLIGGFSAHIPFFPAYRALSRQPKGPRTPSPPPISSPQPKRKTLPAKIDKNEPTKCPSHHCVYTYPRREQYIPLRNNYQY</sequence>
<accession>G8JS93</accession>
<dbReference type="EMBL" id="CP002500">
    <property type="protein sequence ID" value="AET39615.1"/>
    <property type="molecule type" value="Genomic_DNA"/>
</dbReference>
<name>G8JS93_ERECY</name>
<feature type="compositionally biased region" description="Pro residues" evidence="1">
    <location>
        <begin position="172"/>
        <end position="182"/>
    </location>
</feature>
<dbReference type="GeneID" id="11470158"/>
<feature type="region of interest" description="Disordered" evidence="1">
    <location>
        <begin position="93"/>
        <end position="127"/>
    </location>
</feature>
<keyword evidence="3" id="KW-1185">Reference proteome</keyword>
<reference evidence="3" key="1">
    <citation type="journal article" date="2012" name="G3 (Bethesda)">
        <title>Pichia sorbitophila, an interspecies yeast hybrid reveals early steps of genome resolution following polyploidization.</title>
        <authorList>
            <person name="Leh Louis V."/>
            <person name="Despons L."/>
            <person name="Friedrich A."/>
            <person name="Martin T."/>
            <person name="Durrens P."/>
            <person name="Casaregola S."/>
            <person name="Neuveglise C."/>
            <person name="Fairhead C."/>
            <person name="Marck C."/>
            <person name="Cruz J.A."/>
            <person name="Straub M.L."/>
            <person name="Kugler V."/>
            <person name="Sacerdot C."/>
            <person name="Uzunov Z."/>
            <person name="Thierry A."/>
            <person name="Weiss S."/>
            <person name="Bleykasten C."/>
            <person name="De Montigny J."/>
            <person name="Jacques N."/>
            <person name="Jung P."/>
            <person name="Lemaire M."/>
            <person name="Mallet S."/>
            <person name="Morel G."/>
            <person name="Richard G.F."/>
            <person name="Sarkar A."/>
            <person name="Savel G."/>
            <person name="Schacherer J."/>
            <person name="Seret M.L."/>
            <person name="Talla E."/>
            <person name="Samson G."/>
            <person name="Jubin C."/>
            <person name="Poulain J."/>
            <person name="Vacherie B."/>
            <person name="Barbe V."/>
            <person name="Pelletier E."/>
            <person name="Sherman D.J."/>
            <person name="Westhof E."/>
            <person name="Weissenbach J."/>
            <person name="Baret P.V."/>
            <person name="Wincker P."/>
            <person name="Gaillardin C."/>
            <person name="Dujon B."/>
            <person name="Souciet J.L."/>
        </authorList>
    </citation>
    <scope>NUCLEOTIDE SEQUENCE [LARGE SCALE GENOMIC DNA]</scope>
    <source>
        <strain evidence="3">CBS 270.75 / DBVPG 7215 / KCTC 17166 / NRRL Y-17582</strain>
    </source>
</reference>
<dbReference type="RefSeq" id="XP_003646432.1">
    <property type="nucleotide sequence ID" value="XM_003646384.1"/>
</dbReference>
<feature type="region of interest" description="Disordered" evidence="1">
    <location>
        <begin position="166"/>
        <end position="199"/>
    </location>
</feature>
<dbReference type="Proteomes" id="UP000006790">
    <property type="component" value="Chromosome 4"/>
</dbReference>
<dbReference type="KEGG" id="erc:Ecym_4582"/>
<evidence type="ECO:0000313" key="3">
    <source>
        <dbReference type="Proteomes" id="UP000006790"/>
    </source>
</evidence>